<reference evidence="1" key="1">
    <citation type="submission" date="2022-12" db="EMBL/GenBank/DDBJ databases">
        <authorList>
            <person name="Petersen C."/>
        </authorList>
    </citation>
    <scope>NUCLEOTIDE SEQUENCE</scope>
    <source>
        <strain evidence="1">IBT 15544</strain>
    </source>
</reference>
<dbReference type="EMBL" id="JAPQKR010000015">
    <property type="protein sequence ID" value="KAJ5194593.1"/>
    <property type="molecule type" value="Genomic_DNA"/>
</dbReference>
<keyword evidence="2" id="KW-1185">Reference proteome</keyword>
<gene>
    <name evidence="1" type="ORF">N7498_008031</name>
</gene>
<reference evidence="1" key="2">
    <citation type="journal article" date="2023" name="IMA Fungus">
        <title>Comparative genomic study of the Penicillium genus elucidates a diverse pangenome and 15 lateral gene transfer events.</title>
        <authorList>
            <person name="Petersen C."/>
            <person name="Sorensen T."/>
            <person name="Nielsen M.R."/>
            <person name="Sondergaard T.E."/>
            <person name="Sorensen J.L."/>
            <person name="Fitzpatrick D.A."/>
            <person name="Frisvad J.C."/>
            <person name="Nielsen K.L."/>
        </authorList>
    </citation>
    <scope>NUCLEOTIDE SEQUENCE</scope>
    <source>
        <strain evidence="1">IBT 15544</strain>
    </source>
</reference>
<dbReference type="GeneID" id="83182394"/>
<evidence type="ECO:0000313" key="2">
    <source>
        <dbReference type="Proteomes" id="UP001150904"/>
    </source>
</evidence>
<evidence type="ECO:0000313" key="1">
    <source>
        <dbReference type="EMBL" id="KAJ5194593.1"/>
    </source>
</evidence>
<dbReference type="RefSeq" id="XP_058305081.1">
    <property type="nucleotide sequence ID" value="XM_058455093.1"/>
</dbReference>
<comment type="caution">
    <text evidence="1">The sequence shown here is derived from an EMBL/GenBank/DDBJ whole genome shotgun (WGS) entry which is preliminary data.</text>
</comment>
<protein>
    <submittedName>
        <fullName evidence="1">Uncharacterized protein</fullName>
    </submittedName>
</protein>
<dbReference type="Proteomes" id="UP001150904">
    <property type="component" value="Unassembled WGS sequence"/>
</dbReference>
<name>A0A9W9JCM3_9EURO</name>
<sequence length="168" mass="18788">MSLTTGVHSTAQGAFVKAFSIWQDKQRSHLRSTADKSIKGAMAIEVQWSETRAKLKADAKFWLDESKGDVSVVITVSISSNGKISIERWNLSQQSGDPFPTQTMAIERLPDGPRITGEMKVNFCDIFLRDKQAAESDFEISHDNLIEMADDVWLELDLWNAARRGSTP</sequence>
<dbReference type="AlphaFoldDB" id="A0A9W9JCM3"/>
<organism evidence="1 2">
    <name type="scientific">Penicillium cinerascens</name>
    <dbReference type="NCBI Taxonomy" id="70096"/>
    <lineage>
        <taxon>Eukaryota</taxon>
        <taxon>Fungi</taxon>
        <taxon>Dikarya</taxon>
        <taxon>Ascomycota</taxon>
        <taxon>Pezizomycotina</taxon>
        <taxon>Eurotiomycetes</taxon>
        <taxon>Eurotiomycetidae</taxon>
        <taxon>Eurotiales</taxon>
        <taxon>Aspergillaceae</taxon>
        <taxon>Penicillium</taxon>
    </lineage>
</organism>
<dbReference type="OrthoDB" id="76567at2759"/>
<proteinExistence type="predicted"/>
<accession>A0A9W9JCM3</accession>